<evidence type="ECO:0000256" key="5">
    <source>
        <dbReference type="ARBA" id="ARBA00023125"/>
    </source>
</evidence>
<dbReference type="PANTHER" id="PTHR28680:SF1">
    <property type="entry name" value="CENTROMERE PROTEIN X"/>
    <property type="match status" value="1"/>
</dbReference>
<dbReference type="CDD" id="cd22921">
    <property type="entry name" value="HFD_CENP-X"/>
    <property type="match status" value="1"/>
</dbReference>
<dbReference type="STRING" id="137246.A0A401T4R6"/>
<dbReference type="GO" id="GO:0003677">
    <property type="term" value="F:DNA binding"/>
    <property type="evidence" value="ECO:0007669"/>
    <property type="project" value="UniProtKB-KW"/>
</dbReference>
<gene>
    <name evidence="9" type="ORF">chiPu_0016104</name>
</gene>
<dbReference type="OMA" id="FKAKTIQ"/>
<evidence type="ECO:0000256" key="1">
    <source>
        <dbReference type="ARBA" id="ARBA00004123"/>
    </source>
</evidence>
<keyword evidence="7" id="KW-0539">Nucleus</keyword>
<dbReference type="EMBL" id="BEZZ01001026">
    <property type="protein sequence ID" value="GCC37600.1"/>
    <property type="molecule type" value="Genomic_DNA"/>
</dbReference>
<dbReference type="Gene3D" id="6.10.130.30">
    <property type="match status" value="1"/>
</dbReference>
<dbReference type="GO" id="GO:0000712">
    <property type="term" value="P:resolution of meiotic recombination intermediates"/>
    <property type="evidence" value="ECO:0007669"/>
    <property type="project" value="TreeGrafter"/>
</dbReference>
<keyword evidence="6" id="KW-0234">DNA repair</keyword>
<dbReference type="GO" id="GO:0071821">
    <property type="term" value="C:FANCM-MHF complex"/>
    <property type="evidence" value="ECO:0007669"/>
    <property type="project" value="TreeGrafter"/>
</dbReference>
<dbReference type="Gene3D" id="1.20.5.4980">
    <property type="match status" value="1"/>
</dbReference>
<dbReference type="GO" id="GO:0043240">
    <property type="term" value="C:Fanconi anaemia nuclear complex"/>
    <property type="evidence" value="ECO:0007669"/>
    <property type="project" value="TreeGrafter"/>
</dbReference>
<evidence type="ECO:0000313" key="10">
    <source>
        <dbReference type="Proteomes" id="UP000287033"/>
    </source>
</evidence>
<dbReference type="GO" id="GO:0051382">
    <property type="term" value="P:kinetochore assembly"/>
    <property type="evidence" value="ECO:0007669"/>
    <property type="project" value="InterPro"/>
</dbReference>
<dbReference type="AlphaFoldDB" id="A0A401T4R6"/>
<keyword evidence="5" id="KW-0238">DNA-binding</keyword>
<evidence type="ECO:0000256" key="2">
    <source>
        <dbReference type="ARBA" id="ARBA00009359"/>
    </source>
</evidence>
<evidence type="ECO:0000256" key="7">
    <source>
        <dbReference type="ARBA" id="ARBA00023242"/>
    </source>
</evidence>
<dbReference type="Pfam" id="PF09415">
    <property type="entry name" value="CENP-X"/>
    <property type="match status" value="1"/>
</dbReference>
<protein>
    <recommendedName>
        <fullName evidence="3">Centromere protein X</fullName>
    </recommendedName>
</protein>
<comment type="caution">
    <text evidence="9">The sequence shown here is derived from an EMBL/GenBank/DDBJ whole genome shotgun (WGS) entry which is preliminary data.</text>
</comment>
<comment type="subcellular location">
    <subcellularLocation>
        <location evidence="1">Nucleus</location>
    </subcellularLocation>
</comment>
<dbReference type="SUPFAM" id="SSF47113">
    <property type="entry name" value="Histone-fold"/>
    <property type="match status" value="1"/>
</dbReference>
<sequence length="81" mass="9273">MERGAEGAKFKKELVSKLLYFYFKDQKTKVSSDAVIIMSEMLKIFVVEAAARTARQASNEDSRTADLDHFEKILPQLLLDF</sequence>
<keyword evidence="10" id="KW-1185">Reference proteome</keyword>
<comment type="subunit">
    <text evidence="8">Heterodimer with CENPX, sometimes called MHF; this interaction stabilizes both partners. MHF heterodimers can assemble to form tetrameric structures. MHF also coassemble with CENPT-CENPW heterodimers at centromeres to form the tetrameric CENP-T-W-S-X complex. Forms a discrete complex with FANCM and CENPX, called FANCM-MHF; this interaction, probably mediated by direct binding between CENPS and FANCM, leads to synergistic activation of double-stranded DNA binding and strongly stimulates FANCM-mediated DNA remodeling. Recruited by FANCM to the Fanconi anemia (FA) core complex, which consists of CENPS, CENPX, FANCA, FANCB, FANCC, FANCE, FANCF, FANCG, FANCL, FANCM, FAAP24 and FAAP100. The FA core complex associates with Bloom syndrome (BLM) complex, which consists of at least BLM, DNA topoisomerase 3-alpha (TOP3A), RMI1/BLAP75, RPA1/RPA70 and RPA2/RPA32. The super complex between FA and BLM is called BRAFT.</text>
</comment>
<evidence type="ECO:0000256" key="4">
    <source>
        <dbReference type="ARBA" id="ARBA00022763"/>
    </source>
</evidence>
<name>A0A401T4R6_CHIPU</name>
<dbReference type="InterPro" id="IPR009072">
    <property type="entry name" value="Histone-fold"/>
</dbReference>
<evidence type="ECO:0000256" key="6">
    <source>
        <dbReference type="ARBA" id="ARBA00023204"/>
    </source>
</evidence>
<dbReference type="Proteomes" id="UP000287033">
    <property type="component" value="Unassembled WGS sequence"/>
</dbReference>
<evidence type="ECO:0000256" key="3">
    <source>
        <dbReference type="ARBA" id="ARBA00016388"/>
    </source>
</evidence>
<reference evidence="9 10" key="1">
    <citation type="journal article" date="2018" name="Nat. Ecol. Evol.">
        <title>Shark genomes provide insights into elasmobranch evolution and the origin of vertebrates.</title>
        <authorList>
            <person name="Hara Y"/>
            <person name="Yamaguchi K"/>
            <person name="Onimaru K"/>
            <person name="Kadota M"/>
            <person name="Koyanagi M"/>
            <person name="Keeley SD"/>
            <person name="Tatsumi K"/>
            <person name="Tanaka K"/>
            <person name="Motone F"/>
            <person name="Kageyama Y"/>
            <person name="Nozu R"/>
            <person name="Adachi N"/>
            <person name="Nishimura O"/>
            <person name="Nakagawa R"/>
            <person name="Tanegashima C"/>
            <person name="Kiyatake I"/>
            <person name="Matsumoto R"/>
            <person name="Murakumo K"/>
            <person name="Nishida K"/>
            <person name="Terakita A"/>
            <person name="Kuratani S"/>
            <person name="Sato K"/>
            <person name="Hyodo S Kuraku.S."/>
        </authorList>
    </citation>
    <scope>NUCLEOTIDE SEQUENCE [LARGE SCALE GENOMIC DNA]</scope>
</reference>
<dbReference type="InterPro" id="IPR018552">
    <property type="entry name" value="CENP-X"/>
</dbReference>
<proteinExistence type="inferred from homology"/>
<dbReference type="GO" id="GO:0046982">
    <property type="term" value="F:protein heterodimerization activity"/>
    <property type="evidence" value="ECO:0007669"/>
    <property type="project" value="InterPro"/>
</dbReference>
<dbReference type="GO" id="GO:0031297">
    <property type="term" value="P:replication fork processing"/>
    <property type="evidence" value="ECO:0007669"/>
    <property type="project" value="TreeGrafter"/>
</dbReference>
<dbReference type="PANTHER" id="PTHR28680">
    <property type="entry name" value="CENTROMERE PROTEIN X"/>
    <property type="match status" value="1"/>
</dbReference>
<comment type="similarity">
    <text evidence="2">Belongs to the CENP-X/MHF2 family.</text>
</comment>
<keyword evidence="4" id="KW-0227">DNA damage</keyword>
<dbReference type="OrthoDB" id="2500381at2759"/>
<evidence type="ECO:0000256" key="8">
    <source>
        <dbReference type="ARBA" id="ARBA00047146"/>
    </source>
</evidence>
<dbReference type="GO" id="GO:0006281">
    <property type="term" value="P:DNA repair"/>
    <property type="evidence" value="ECO:0007669"/>
    <property type="project" value="UniProtKB-KW"/>
</dbReference>
<organism evidence="9 10">
    <name type="scientific">Chiloscyllium punctatum</name>
    <name type="common">Brownbanded bambooshark</name>
    <name type="synonym">Hemiscyllium punctatum</name>
    <dbReference type="NCBI Taxonomy" id="137246"/>
    <lineage>
        <taxon>Eukaryota</taxon>
        <taxon>Metazoa</taxon>
        <taxon>Chordata</taxon>
        <taxon>Craniata</taxon>
        <taxon>Vertebrata</taxon>
        <taxon>Chondrichthyes</taxon>
        <taxon>Elasmobranchii</taxon>
        <taxon>Galeomorphii</taxon>
        <taxon>Galeoidea</taxon>
        <taxon>Orectolobiformes</taxon>
        <taxon>Hemiscylliidae</taxon>
        <taxon>Chiloscyllium</taxon>
    </lineage>
</organism>
<evidence type="ECO:0000313" key="9">
    <source>
        <dbReference type="EMBL" id="GCC37600.1"/>
    </source>
</evidence>
<accession>A0A401T4R6</accession>